<dbReference type="EMBL" id="CAJPVJ010004315">
    <property type="protein sequence ID" value="CAG2168484.1"/>
    <property type="molecule type" value="Genomic_DNA"/>
</dbReference>
<accession>A0A7R9QLR5</accession>
<dbReference type="AlphaFoldDB" id="A0A7R9QLR5"/>
<feature type="region of interest" description="Disordered" evidence="1">
    <location>
        <begin position="293"/>
        <end position="320"/>
    </location>
</feature>
<evidence type="ECO:0000313" key="3">
    <source>
        <dbReference type="Proteomes" id="UP000728032"/>
    </source>
</evidence>
<dbReference type="EMBL" id="OC919140">
    <property type="protein sequence ID" value="CAD7650759.1"/>
    <property type="molecule type" value="Genomic_DNA"/>
</dbReference>
<evidence type="ECO:0000256" key="1">
    <source>
        <dbReference type="SAM" id="MobiDB-lite"/>
    </source>
</evidence>
<feature type="compositionally biased region" description="Low complexity" evidence="1">
    <location>
        <begin position="1"/>
        <end position="17"/>
    </location>
</feature>
<feature type="compositionally biased region" description="Basic and acidic residues" evidence="1">
    <location>
        <begin position="27"/>
        <end position="60"/>
    </location>
</feature>
<gene>
    <name evidence="2" type="ORF">ONB1V03_LOCUS7973</name>
</gene>
<dbReference type="Proteomes" id="UP000728032">
    <property type="component" value="Unassembled WGS sequence"/>
</dbReference>
<evidence type="ECO:0000313" key="2">
    <source>
        <dbReference type="EMBL" id="CAD7650759.1"/>
    </source>
</evidence>
<protein>
    <submittedName>
        <fullName evidence="2">Uncharacterized protein</fullName>
    </submittedName>
</protein>
<name>A0A7R9QLR5_9ACAR</name>
<reference evidence="2" key="1">
    <citation type="submission" date="2020-11" db="EMBL/GenBank/DDBJ databases">
        <authorList>
            <person name="Tran Van P."/>
        </authorList>
    </citation>
    <scope>NUCLEOTIDE SEQUENCE</scope>
</reference>
<sequence>MSSQTQTQIHSQTRSQSRCLSPVFQSPKDESNRKQLKTERYSDCKTNADSKDKKNETKGEDTDEDGPAKRLRPRRSTPKAVTPSPGKRFSPFTAMMNRLKTLNNGSEVKRKLLFNKQKVYPSTFNSDETVPNTRLIPPRSPSCSVCEDIFVSPFVPKISTKELEADKTYGAYYLSLKIICREDIEVNDQKYMKLIATDANIDDVCQPSTSKSNGTVVCEPKIAIYLYDPYVNCRAENNKVINIVKFKTQSKVGDIEAIGGDFSFAIVVQSQVEDKWVPFVSITNTWKAPEDPKELNKTLFQGPTESIRKPELFSSNTTKK</sequence>
<dbReference type="OrthoDB" id="6496111at2759"/>
<proteinExistence type="predicted"/>
<feature type="region of interest" description="Disordered" evidence="1">
    <location>
        <begin position="1"/>
        <end position="91"/>
    </location>
</feature>
<keyword evidence="3" id="KW-1185">Reference proteome</keyword>
<organism evidence="2">
    <name type="scientific">Oppiella nova</name>
    <dbReference type="NCBI Taxonomy" id="334625"/>
    <lineage>
        <taxon>Eukaryota</taxon>
        <taxon>Metazoa</taxon>
        <taxon>Ecdysozoa</taxon>
        <taxon>Arthropoda</taxon>
        <taxon>Chelicerata</taxon>
        <taxon>Arachnida</taxon>
        <taxon>Acari</taxon>
        <taxon>Acariformes</taxon>
        <taxon>Sarcoptiformes</taxon>
        <taxon>Oribatida</taxon>
        <taxon>Brachypylina</taxon>
        <taxon>Oppioidea</taxon>
        <taxon>Oppiidae</taxon>
        <taxon>Oppiella</taxon>
    </lineage>
</organism>